<dbReference type="eggNOG" id="COG1387">
    <property type="taxonomic scope" value="Bacteria"/>
</dbReference>
<evidence type="ECO:0000256" key="8">
    <source>
        <dbReference type="RuleBase" id="RU366003"/>
    </source>
</evidence>
<dbReference type="GO" id="GO:0000105">
    <property type="term" value="P:L-histidine biosynthetic process"/>
    <property type="evidence" value="ECO:0007669"/>
    <property type="project" value="UniProtKB-UniRule"/>
</dbReference>
<comment type="catalytic activity">
    <reaction evidence="7 8">
        <text>L-histidinol phosphate + H2O = L-histidinol + phosphate</text>
        <dbReference type="Rhea" id="RHEA:14465"/>
        <dbReference type="ChEBI" id="CHEBI:15377"/>
        <dbReference type="ChEBI" id="CHEBI:43474"/>
        <dbReference type="ChEBI" id="CHEBI:57699"/>
        <dbReference type="ChEBI" id="CHEBI:57980"/>
        <dbReference type="EC" id="3.1.3.15"/>
    </reaction>
</comment>
<evidence type="ECO:0000256" key="7">
    <source>
        <dbReference type="ARBA" id="ARBA00049158"/>
    </source>
</evidence>
<comment type="caution">
    <text evidence="10">The sequence shown here is derived from an EMBL/GenBank/DDBJ whole genome shotgun (WGS) entry which is preliminary data.</text>
</comment>
<dbReference type="PATRIC" id="fig|1423734.3.peg.2986"/>
<dbReference type="NCBIfam" id="TIGR01856">
    <property type="entry name" value="hisJ_fam"/>
    <property type="match status" value="1"/>
</dbReference>
<evidence type="ECO:0000256" key="1">
    <source>
        <dbReference type="ARBA" id="ARBA00004970"/>
    </source>
</evidence>
<gene>
    <name evidence="10" type="ORF">FC83_GL002937</name>
</gene>
<keyword evidence="11" id="KW-1185">Reference proteome</keyword>
<evidence type="ECO:0000313" key="11">
    <source>
        <dbReference type="Proteomes" id="UP000051236"/>
    </source>
</evidence>
<evidence type="ECO:0000256" key="2">
    <source>
        <dbReference type="ARBA" id="ARBA00009152"/>
    </source>
</evidence>
<dbReference type="Gene3D" id="3.20.20.140">
    <property type="entry name" value="Metal-dependent hydrolases"/>
    <property type="match status" value="1"/>
</dbReference>
<feature type="domain" description="PHP" evidence="9">
    <location>
        <begin position="5"/>
        <end position="228"/>
    </location>
</feature>
<dbReference type="PANTHER" id="PTHR21039:SF0">
    <property type="entry name" value="HISTIDINOL-PHOSPHATASE"/>
    <property type="match status" value="1"/>
</dbReference>
<keyword evidence="4 8" id="KW-0028">Amino-acid biosynthesis</keyword>
<dbReference type="NCBIfam" id="NF005996">
    <property type="entry name" value="PRK08123.1"/>
    <property type="match status" value="1"/>
</dbReference>
<dbReference type="AlphaFoldDB" id="A0A0R1XT68"/>
<dbReference type="EMBL" id="AZGA01000054">
    <property type="protein sequence ID" value="KRM33368.1"/>
    <property type="molecule type" value="Genomic_DNA"/>
</dbReference>
<dbReference type="GO" id="GO:0005737">
    <property type="term" value="C:cytoplasm"/>
    <property type="evidence" value="ECO:0007669"/>
    <property type="project" value="TreeGrafter"/>
</dbReference>
<dbReference type="Pfam" id="PF02811">
    <property type="entry name" value="PHP"/>
    <property type="match status" value="1"/>
</dbReference>
<dbReference type="InterPro" id="IPR016195">
    <property type="entry name" value="Pol/histidinol_Pase-like"/>
</dbReference>
<comment type="pathway">
    <text evidence="1 8">Amino-acid biosynthesis; L-histidine biosynthesis; L-histidine from 5-phospho-alpha-D-ribose 1-diphosphate: step 8/9.</text>
</comment>
<name>A0A0R1XT68_9LACO</name>
<evidence type="ECO:0000256" key="4">
    <source>
        <dbReference type="ARBA" id="ARBA00022605"/>
    </source>
</evidence>
<reference evidence="10 11" key="1">
    <citation type="journal article" date="2015" name="Genome Announc.">
        <title>Expanding the biotechnology potential of lactobacilli through comparative genomics of 213 strains and associated genera.</title>
        <authorList>
            <person name="Sun Z."/>
            <person name="Harris H.M."/>
            <person name="McCann A."/>
            <person name="Guo C."/>
            <person name="Argimon S."/>
            <person name="Zhang W."/>
            <person name="Yang X."/>
            <person name="Jeffery I.B."/>
            <person name="Cooney J.C."/>
            <person name="Kagawa T.F."/>
            <person name="Liu W."/>
            <person name="Song Y."/>
            <person name="Salvetti E."/>
            <person name="Wrobel A."/>
            <person name="Rasinkangas P."/>
            <person name="Parkhill J."/>
            <person name="Rea M.C."/>
            <person name="O'Sullivan O."/>
            <person name="Ritari J."/>
            <person name="Douillard F.P."/>
            <person name="Paul Ross R."/>
            <person name="Yang R."/>
            <person name="Briner A.E."/>
            <person name="Felis G.E."/>
            <person name="de Vos W.M."/>
            <person name="Barrangou R."/>
            <person name="Klaenhammer T.R."/>
            <person name="Caufield P.W."/>
            <person name="Cui Y."/>
            <person name="Zhang H."/>
            <person name="O'Toole P.W."/>
        </authorList>
    </citation>
    <scope>NUCLEOTIDE SEQUENCE [LARGE SCALE GENOMIC DNA]</scope>
    <source>
        <strain evidence="10 11">DSM 18527</strain>
    </source>
</reference>
<dbReference type="UniPathway" id="UPA00031">
    <property type="reaction ID" value="UER00013"/>
</dbReference>
<comment type="similarity">
    <text evidence="2 8">Belongs to the PHP hydrolase family. HisK subfamily.</text>
</comment>
<evidence type="ECO:0000256" key="3">
    <source>
        <dbReference type="ARBA" id="ARBA00013085"/>
    </source>
</evidence>
<evidence type="ECO:0000256" key="5">
    <source>
        <dbReference type="ARBA" id="ARBA00022801"/>
    </source>
</evidence>
<dbReference type="Proteomes" id="UP000051236">
    <property type="component" value="Unassembled WGS sequence"/>
</dbReference>
<keyword evidence="5 8" id="KW-0378">Hydrolase</keyword>
<proteinExistence type="inferred from homology"/>
<protein>
    <recommendedName>
        <fullName evidence="3 8">Histidinol-phosphatase</fullName>
        <shortName evidence="8">HolPase</shortName>
        <ecNumber evidence="3 8">3.1.3.15</ecNumber>
    </recommendedName>
</protein>
<evidence type="ECO:0000259" key="9">
    <source>
        <dbReference type="Pfam" id="PF02811"/>
    </source>
</evidence>
<dbReference type="GO" id="GO:0004401">
    <property type="term" value="F:histidinol-phosphatase activity"/>
    <property type="evidence" value="ECO:0007669"/>
    <property type="project" value="UniProtKB-UniRule"/>
</dbReference>
<organism evidence="10 11">
    <name type="scientific">Agrilactobacillus composti DSM 18527 = JCM 14202</name>
    <dbReference type="NCBI Taxonomy" id="1423734"/>
    <lineage>
        <taxon>Bacteria</taxon>
        <taxon>Bacillati</taxon>
        <taxon>Bacillota</taxon>
        <taxon>Bacilli</taxon>
        <taxon>Lactobacillales</taxon>
        <taxon>Lactobacillaceae</taxon>
        <taxon>Agrilactobacillus</taxon>
    </lineage>
</organism>
<dbReference type="PANTHER" id="PTHR21039">
    <property type="entry name" value="HISTIDINOL PHOSPHATASE-RELATED"/>
    <property type="match status" value="1"/>
</dbReference>
<accession>A0A0R1XT68</accession>
<dbReference type="STRING" id="1423734.FC83_GL002937"/>
<dbReference type="InterPro" id="IPR010140">
    <property type="entry name" value="Histidinol_P_phosphatase_HisJ"/>
</dbReference>
<keyword evidence="6 8" id="KW-0368">Histidine biosynthesis</keyword>
<sequence length="280" mass="31270">MVKKDGHSHTEFCPHGSGDSVELMIQKAIKLGFKEYSITEHAPLPPEFRQDYQGYASGFDEASMALSDLPAYFKTCRALQAKYASQLKINIGFELDFLPSQLAWTRDFWQEYGPQTSDNVLSIHFLKGLDHKYWCVDNTPTEMAQGLLPEAAGNAQRLYGEYIDALKVAVTTDLGPNAPKRLGHITLIKKFQDYFQLPAKFDAANLTKVKELLTLVKANHFELDMNTAGLYKAYCNETYPYPEISQLAKSMGIPLVYGSDAHSIAAIGQGYHQVADMVAL</sequence>
<evidence type="ECO:0000313" key="10">
    <source>
        <dbReference type="EMBL" id="KRM33368.1"/>
    </source>
</evidence>
<dbReference type="Pfam" id="PF13263">
    <property type="entry name" value="PHP_C"/>
    <property type="match status" value="1"/>
</dbReference>
<dbReference type="SUPFAM" id="SSF89550">
    <property type="entry name" value="PHP domain-like"/>
    <property type="match status" value="1"/>
</dbReference>
<dbReference type="EC" id="3.1.3.15" evidence="3 8"/>
<dbReference type="InterPro" id="IPR004013">
    <property type="entry name" value="PHP_dom"/>
</dbReference>
<evidence type="ECO:0000256" key="6">
    <source>
        <dbReference type="ARBA" id="ARBA00023102"/>
    </source>
</evidence>
<dbReference type="CDD" id="cd12110">
    <property type="entry name" value="PHP_HisPPase_Hisj_like"/>
    <property type="match status" value="1"/>
</dbReference>
<dbReference type="RefSeq" id="WP_057002649.1">
    <property type="nucleotide sequence ID" value="NZ_AZGA01000054.1"/>
</dbReference>